<organism evidence="1 2">
    <name type="scientific">Anopheles atroparvus</name>
    <name type="common">European mosquito</name>
    <dbReference type="NCBI Taxonomy" id="41427"/>
    <lineage>
        <taxon>Eukaryota</taxon>
        <taxon>Metazoa</taxon>
        <taxon>Ecdysozoa</taxon>
        <taxon>Arthropoda</taxon>
        <taxon>Hexapoda</taxon>
        <taxon>Insecta</taxon>
        <taxon>Pterygota</taxon>
        <taxon>Neoptera</taxon>
        <taxon>Endopterygota</taxon>
        <taxon>Diptera</taxon>
        <taxon>Nematocera</taxon>
        <taxon>Culicoidea</taxon>
        <taxon>Culicidae</taxon>
        <taxon>Anophelinae</taxon>
        <taxon>Anopheles</taxon>
    </lineage>
</organism>
<protein>
    <submittedName>
        <fullName evidence="1">Uncharacterized protein</fullName>
    </submittedName>
</protein>
<reference evidence="1" key="1">
    <citation type="submission" date="2024-04" db="UniProtKB">
        <authorList>
            <consortium name="EnsemblMetazoa"/>
        </authorList>
    </citation>
    <scope>IDENTIFICATION</scope>
    <source>
        <strain evidence="1">EBRO</strain>
    </source>
</reference>
<proteinExistence type="predicted"/>
<sequence>MTTRPSRRSPAFRISLAVAQPVVTNLQMRYLQMAILPHNTFMTDTGGP</sequence>
<dbReference type="EnsemblMetazoa" id="ENSAATROPT005334">
    <property type="protein sequence ID" value="ENSAATROPP004943"/>
    <property type="gene ID" value="ENSAATROPG004290"/>
</dbReference>
<accession>A0AAG5D2T3</accession>
<dbReference type="Proteomes" id="UP000075880">
    <property type="component" value="Unassembled WGS sequence"/>
</dbReference>
<dbReference type="AlphaFoldDB" id="A0AAG5D2T3"/>
<evidence type="ECO:0000313" key="1">
    <source>
        <dbReference type="EnsemblMetazoa" id="ENSAATROPP004943"/>
    </source>
</evidence>
<evidence type="ECO:0000313" key="2">
    <source>
        <dbReference type="Proteomes" id="UP000075880"/>
    </source>
</evidence>
<keyword evidence="2" id="KW-1185">Reference proteome</keyword>
<name>A0AAG5D2T3_ANOAO</name>